<evidence type="ECO:0000256" key="1">
    <source>
        <dbReference type="SAM" id="Coils"/>
    </source>
</evidence>
<evidence type="ECO:0000313" key="2">
    <source>
        <dbReference type="EnsemblProtists" id="HpaP800494"/>
    </source>
</evidence>
<reference evidence="2" key="2">
    <citation type="submission" date="2015-06" db="UniProtKB">
        <authorList>
            <consortium name="EnsemblProtists"/>
        </authorList>
    </citation>
    <scope>IDENTIFICATION</scope>
    <source>
        <strain evidence="2">Emoy2</strain>
    </source>
</reference>
<dbReference type="Proteomes" id="UP000011713">
    <property type="component" value="Unassembled WGS sequence"/>
</dbReference>
<dbReference type="AlphaFoldDB" id="M4B2J6"/>
<reference evidence="3" key="1">
    <citation type="journal article" date="2010" name="Science">
        <title>Signatures of adaptation to obligate biotrophy in the Hyaloperonospora arabidopsidis genome.</title>
        <authorList>
            <person name="Baxter L."/>
            <person name="Tripathy S."/>
            <person name="Ishaque N."/>
            <person name="Boot N."/>
            <person name="Cabral A."/>
            <person name="Kemen E."/>
            <person name="Thines M."/>
            <person name="Ah-Fong A."/>
            <person name="Anderson R."/>
            <person name="Badejoko W."/>
            <person name="Bittner-Eddy P."/>
            <person name="Boore J.L."/>
            <person name="Chibucos M.C."/>
            <person name="Coates M."/>
            <person name="Dehal P."/>
            <person name="Delehaunty K."/>
            <person name="Dong S."/>
            <person name="Downton P."/>
            <person name="Dumas B."/>
            <person name="Fabro G."/>
            <person name="Fronick C."/>
            <person name="Fuerstenberg S.I."/>
            <person name="Fulton L."/>
            <person name="Gaulin E."/>
            <person name="Govers F."/>
            <person name="Hughes L."/>
            <person name="Humphray S."/>
            <person name="Jiang R.H."/>
            <person name="Judelson H."/>
            <person name="Kamoun S."/>
            <person name="Kyung K."/>
            <person name="Meijer H."/>
            <person name="Minx P."/>
            <person name="Morris P."/>
            <person name="Nelson J."/>
            <person name="Phuntumart V."/>
            <person name="Qutob D."/>
            <person name="Rehmany A."/>
            <person name="Rougon-Cardoso A."/>
            <person name="Ryden P."/>
            <person name="Torto-Alalibo T."/>
            <person name="Studholme D."/>
            <person name="Wang Y."/>
            <person name="Win J."/>
            <person name="Wood J."/>
            <person name="Clifton S.W."/>
            <person name="Rogers J."/>
            <person name="Van den Ackerveken G."/>
            <person name="Jones J.D."/>
            <person name="McDowell J.M."/>
            <person name="Beynon J."/>
            <person name="Tyler B.M."/>
        </authorList>
    </citation>
    <scope>NUCLEOTIDE SEQUENCE [LARGE SCALE GENOMIC DNA]</scope>
    <source>
        <strain evidence="3">Emoy2</strain>
    </source>
</reference>
<keyword evidence="1" id="KW-0175">Coiled coil</keyword>
<organism evidence="2 3">
    <name type="scientific">Hyaloperonospora arabidopsidis (strain Emoy2)</name>
    <name type="common">Downy mildew agent</name>
    <name type="synonym">Peronospora arabidopsidis</name>
    <dbReference type="NCBI Taxonomy" id="559515"/>
    <lineage>
        <taxon>Eukaryota</taxon>
        <taxon>Sar</taxon>
        <taxon>Stramenopiles</taxon>
        <taxon>Oomycota</taxon>
        <taxon>Peronosporomycetes</taxon>
        <taxon>Peronosporales</taxon>
        <taxon>Peronosporaceae</taxon>
        <taxon>Hyaloperonospora</taxon>
    </lineage>
</organism>
<dbReference type="EMBL" id="JH597777">
    <property type="status" value="NOT_ANNOTATED_CDS"/>
    <property type="molecule type" value="Genomic_DNA"/>
</dbReference>
<dbReference type="VEuPathDB" id="FungiDB:HpaG800494"/>
<feature type="coiled-coil region" evidence="1">
    <location>
        <begin position="53"/>
        <end position="94"/>
    </location>
</feature>
<name>M4B2J6_HYAAE</name>
<evidence type="ECO:0008006" key="4">
    <source>
        <dbReference type="Google" id="ProtNLM"/>
    </source>
</evidence>
<protein>
    <recommendedName>
        <fullName evidence="4">RxLR effector candidate protein</fullName>
    </recommendedName>
</protein>
<sequence>MRRWIASPAEFCILSAAPQCHGGSRYTPCGSVDHRASSPAAVLEKEIKGPIRISDLESEVEQHDRVLREMRDEINNERDARRACEAKVQRLRVDRSDD</sequence>
<keyword evidence="3" id="KW-1185">Reference proteome</keyword>
<accession>M4B2J6</accession>
<evidence type="ECO:0000313" key="3">
    <source>
        <dbReference type="Proteomes" id="UP000011713"/>
    </source>
</evidence>
<dbReference type="HOGENOM" id="CLU_2338037_0_0_1"/>
<dbReference type="EnsemblProtists" id="HpaT800494">
    <property type="protein sequence ID" value="HpaP800494"/>
    <property type="gene ID" value="HpaG800494"/>
</dbReference>
<dbReference type="InParanoid" id="M4B2J6"/>
<proteinExistence type="predicted"/>